<dbReference type="InterPro" id="IPR036291">
    <property type="entry name" value="NAD(P)-bd_dom_sf"/>
</dbReference>
<dbReference type="InterPro" id="IPR002347">
    <property type="entry name" value="SDR_fam"/>
</dbReference>
<proteinExistence type="inferred from homology"/>
<gene>
    <name evidence="4" type="ORF">FD16_GL000997</name>
</gene>
<comment type="similarity">
    <text evidence="1 3">Belongs to the short-chain dehydrogenases/reductases (SDR) family.</text>
</comment>
<dbReference type="PRINTS" id="PR00080">
    <property type="entry name" value="SDRFAMILY"/>
</dbReference>
<evidence type="ECO:0000256" key="2">
    <source>
        <dbReference type="ARBA" id="ARBA00023002"/>
    </source>
</evidence>
<dbReference type="Gene3D" id="3.40.50.720">
    <property type="entry name" value="NAD(P)-binding Rossmann-like Domain"/>
    <property type="match status" value="1"/>
</dbReference>
<dbReference type="eggNOG" id="COG0300">
    <property type="taxonomic scope" value="Bacteria"/>
</dbReference>
<dbReference type="SUPFAM" id="SSF51735">
    <property type="entry name" value="NAD(P)-binding Rossmann-fold domains"/>
    <property type="match status" value="1"/>
</dbReference>
<dbReference type="Proteomes" id="UP000051820">
    <property type="component" value="Unassembled WGS sequence"/>
</dbReference>
<protein>
    <submittedName>
        <fullName evidence="4">Short-chain dehydrogenase</fullName>
    </submittedName>
</protein>
<dbReference type="OrthoDB" id="9775296at2"/>
<dbReference type="CDD" id="cd05233">
    <property type="entry name" value="SDR_c"/>
    <property type="match status" value="1"/>
</dbReference>
<evidence type="ECO:0000256" key="3">
    <source>
        <dbReference type="RuleBase" id="RU000363"/>
    </source>
</evidence>
<accession>A0A0R1W0N9</accession>
<dbReference type="STRING" id="1423807.FD16_GL000997"/>
<comment type="caution">
    <text evidence="4">The sequence shown here is derived from an EMBL/GenBank/DDBJ whole genome shotgun (WGS) entry which is preliminary data.</text>
</comment>
<dbReference type="Pfam" id="PF00106">
    <property type="entry name" value="adh_short"/>
    <property type="match status" value="1"/>
</dbReference>
<dbReference type="PRINTS" id="PR00081">
    <property type="entry name" value="GDHRDH"/>
</dbReference>
<keyword evidence="5" id="KW-1185">Reference proteome</keyword>
<dbReference type="PANTHER" id="PTHR42901:SF1">
    <property type="entry name" value="ALCOHOL DEHYDROGENASE"/>
    <property type="match status" value="1"/>
</dbReference>
<dbReference type="AlphaFoldDB" id="A0A0R1W0N9"/>
<dbReference type="PANTHER" id="PTHR42901">
    <property type="entry name" value="ALCOHOL DEHYDROGENASE"/>
    <property type="match status" value="1"/>
</dbReference>
<organism evidence="4 5">
    <name type="scientific">Paucilactobacillus suebicus DSM 5007 = KCTC 3549</name>
    <dbReference type="NCBI Taxonomy" id="1423807"/>
    <lineage>
        <taxon>Bacteria</taxon>
        <taxon>Bacillati</taxon>
        <taxon>Bacillota</taxon>
        <taxon>Bacilli</taxon>
        <taxon>Lactobacillales</taxon>
        <taxon>Lactobacillaceae</taxon>
        <taxon>Paucilactobacillus</taxon>
    </lineage>
</organism>
<keyword evidence="2" id="KW-0560">Oxidoreductase</keyword>
<dbReference type="GO" id="GO:0016491">
    <property type="term" value="F:oxidoreductase activity"/>
    <property type="evidence" value="ECO:0007669"/>
    <property type="project" value="UniProtKB-KW"/>
</dbReference>
<sequence>MINQNDNYVVITGASSGIGAAAVRKFASLGRNVIMIARRVNLLNQLHDKIIAKYPDRDIVVIQQDLSKINDIPSLYEQINKQYNIDIWVNNAGFGKIKFVDELSTEEVISMVQTNSEALALLSVLFVKDHENDEAQLINVSSRAGYQIWPKTTIYSATKFFVSALTEGLDRELISKGAKMRAKILAPNATNTEFERVAKNLNYDVNYDEIFANYNSSKDLADFLIELINSNASIGFVNDNFQLELGNGRLL</sequence>
<dbReference type="RefSeq" id="WP_010621869.1">
    <property type="nucleotide sequence ID" value="NZ_AZGF01000022.1"/>
</dbReference>
<name>A0A0R1W0N9_9LACO</name>
<evidence type="ECO:0000313" key="5">
    <source>
        <dbReference type="Proteomes" id="UP000051820"/>
    </source>
</evidence>
<evidence type="ECO:0000313" key="4">
    <source>
        <dbReference type="EMBL" id="KRM11181.1"/>
    </source>
</evidence>
<dbReference type="EMBL" id="AZGF01000022">
    <property type="protein sequence ID" value="KRM11181.1"/>
    <property type="molecule type" value="Genomic_DNA"/>
</dbReference>
<dbReference type="PATRIC" id="fig|1423807.3.peg.1014"/>
<reference evidence="4 5" key="1">
    <citation type="journal article" date="2015" name="Genome Announc.">
        <title>Expanding the biotechnology potential of lactobacilli through comparative genomics of 213 strains and associated genera.</title>
        <authorList>
            <person name="Sun Z."/>
            <person name="Harris H.M."/>
            <person name="McCann A."/>
            <person name="Guo C."/>
            <person name="Argimon S."/>
            <person name="Zhang W."/>
            <person name="Yang X."/>
            <person name="Jeffery I.B."/>
            <person name="Cooney J.C."/>
            <person name="Kagawa T.F."/>
            <person name="Liu W."/>
            <person name="Song Y."/>
            <person name="Salvetti E."/>
            <person name="Wrobel A."/>
            <person name="Rasinkangas P."/>
            <person name="Parkhill J."/>
            <person name="Rea M.C."/>
            <person name="O'Sullivan O."/>
            <person name="Ritari J."/>
            <person name="Douillard F.P."/>
            <person name="Paul Ross R."/>
            <person name="Yang R."/>
            <person name="Briner A.E."/>
            <person name="Felis G.E."/>
            <person name="de Vos W.M."/>
            <person name="Barrangou R."/>
            <person name="Klaenhammer T.R."/>
            <person name="Caufield P.W."/>
            <person name="Cui Y."/>
            <person name="Zhang H."/>
            <person name="O'Toole P.W."/>
        </authorList>
    </citation>
    <scope>NUCLEOTIDE SEQUENCE [LARGE SCALE GENOMIC DNA]</scope>
    <source>
        <strain evidence="4 5">DSM 5007</strain>
    </source>
</reference>
<evidence type="ECO:0000256" key="1">
    <source>
        <dbReference type="ARBA" id="ARBA00006484"/>
    </source>
</evidence>